<accession>A0A382SYT3</accession>
<feature type="non-terminal residue" evidence="1">
    <location>
        <position position="1"/>
    </location>
</feature>
<dbReference type="EMBL" id="UINC01132667">
    <property type="protein sequence ID" value="SVD15120.1"/>
    <property type="molecule type" value="Genomic_DNA"/>
</dbReference>
<feature type="non-terminal residue" evidence="1">
    <location>
        <position position="306"/>
    </location>
</feature>
<gene>
    <name evidence="1" type="ORF">METZ01_LOCUS367974</name>
</gene>
<organism evidence="1">
    <name type="scientific">marine metagenome</name>
    <dbReference type="NCBI Taxonomy" id="408172"/>
    <lineage>
        <taxon>unclassified sequences</taxon>
        <taxon>metagenomes</taxon>
        <taxon>ecological metagenomes</taxon>
    </lineage>
</organism>
<proteinExistence type="predicted"/>
<name>A0A382SYT3_9ZZZZ</name>
<dbReference type="AlphaFoldDB" id="A0A382SYT3"/>
<sequence>CDNGDDYDDDGINCLANGCAFAPTEAESGSDNPHFDRYFFQSIKVVFQENGGTSYANGDDIKFDFPVEITLADVDNDGDYTDEVALLEEDSDQTRGFVTSIDGAVVSTELDEGVVNAVTIPSTELVDGYVYTLSAITSTELDQGYVTSLSAITSTELAVLGVFTDINDVSFTDGTNMSCTNGAGLIMEMDTDGSGGFENIEINANGSAYLAGSTCTITEAALETAFTGSDFSGNVTFTVATVYSQVDIDNIPFTDGANMSCTNGAGLIMEMDTDGSGSFENIGITANGSAYLAGSTCTITEAALET</sequence>
<evidence type="ECO:0000313" key="1">
    <source>
        <dbReference type="EMBL" id="SVD15120.1"/>
    </source>
</evidence>
<protein>
    <submittedName>
        <fullName evidence="1">Uncharacterized protein</fullName>
    </submittedName>
</protein>
<reference evidence="1" key="1">
    <citation type="submission" date="2018-05" db="EMBL/GenBank/DDBJ databases">
        <authorList>
            <person name="Lanie J.A."/>
            <person name="Ng W.-L."/>
            <person name="Kazmierczak K.M."/>
            <person name="Andrzejewski T.M."/>
            <person name="Davidsen T.M."/>
            <person name="Wayne K.J."/>
            <person name="Tettelin H."/>
            <person name="Glass J.I."/>
            <person name="Rusch D."/>
            <person name="Podicherti R."/>
            <person name="Tsui H.-C.T."/>
            <person name="Winkler M.E."/>
        </authorList>
    </citation>
    <scope>NUCLEOTIDE SEQUENCE</scope>
</reference>